<protein>
    <submittedName>
        <fullName evidence="1">Uncharacterized protein</fullName>
    </submittedName>
</protein>
<proteinExistence type="predicted"/>
<gene>
    <name evidence="1" type="ORF">Ami103574_09115</name>
</gene>
<sequence>MKSNIKKKTYQAIYRLLDRVSPITEDCGALCGAACCTCGGDSQEEEGLDYDLGIYLLPGEEKLFTMKEEWLKWSVEYAEDYDFPDSWFGKVYFVRCKTPPVCPRESRPLQCRFFPLAPHLSEEGRLQLIWSTSELPYSCPLITEKRALNASFIQATYTVWKHLIRDTLIFDLVEMDSQDREAAGVNYQVVYQL</sequence>
<evidence type="ECO:0000313" key="2">
    <source>
        <dbReference type="Proteomes" id="UP000466848"/>
    </source>
</evidence>
<dbReference type="KEGG" id="abut:Ami103574_09115"/>
<evidence type="ECO:0000313" key="1">
    <source>
        <dbReference type="EMBL" id="QIB69477.1"/>
    </source>
</evidence>
<accession>A0A858BV57</accession>
<dbReference type="EMBL" id="CP048649">
    <property type="protein sequence ID" value="QIB69477.1"/>
    <property type="molecule type" value="Genomic_DNA"/>
</dbReference>
<reference evidence="1 2" key="1">
    <citation type="submission" date="2020-02" db="EMBL/GenBank/DDBJ databases">
        <authorList>
            <person name="Kim Y.B."/>
            <person name="Roh S.W."/>
        </authorList>
    </citation>
    <scope>NUCLEOTIDE SEQUENCE [LARGE SCALE GENOMIC DNA]</scope>
    <source>
        <strain evidence="1 2">DSM 103574</strain>
    </source>
</reference>
<dbReference type="Proteomes" id="UP000466848">
    <property type="component" value="Chromosome"/>
</dbReference>
<keyword evidence="2" id="KW-1185">Reference proteome</keyword>
<organism evidence="1 2">
    <name type="scientific">Aminipila butyrica</name>
    <dbReference type="NCBI Taxonomy" id="433296"/>
    <lineage>
        <taxon>Bacteria</taxon>
        <taxon>Bacillati</taxon>
        <taxon>Bacillota</taxon>
        <taxon>Clostridia</taxon>
        <taxon>Peptostreptococcales</taxon>
        <taxon>Anaerovoracaceae</taxon>
        <taxon>Aminipila</taxon>
    </lineage>
</organism>
<dbReference type="RefSeq" id="WP_163066720.1">
    <property type="nucleotide sequence ID" value="NZ_CP048649.1"/>
</dbReference>
<dbReference type="AlphaFoldDB" id="A0A858BV57"/>
<name>A0A858BV57_9FIRM</name>